<keyword evidence="3" id="KW-1185">Reference proteome</keyword>
<name>A0A3Q9QPM6_9BACI</name>
<dbReference type="AlphaFoldDB" id="A0A3Q9QPM6"/>
<dbReference type="EMBL" id="CP022572">
    <property type="protein sequence ID" value="AZU60261.1"/>
    <property type="molecule type" value="Genomic_DNA"/>
</dbReference>
<reference evidence="2 3" key="1">
    <citation type="submission" date="2017-07" db="EMBL/GenBank/DDBJ databases">
        <title>The complete genome sequence of Bacillus mesonae strain H20-5, an efficient strain improving plant abiotic stress resistance.</title>
        <authorList>
            <person name="Kim S.Y."/>
            <person name="Song H."/>
            <person name="Sang M.K."/>
            <person name="Weon H.-Y."/>
            <person name="Song J."/>
        </authorList>
    </citation>
    <scope>NUCLEOTIDE SEQUENCE [LARGE SCALE GENOMIC DNA]</scope>
    <source>
        <strain evidence="2 3">H20-5</strain>
    </source>
</reference>
<dbReference type="PANTHER" id="PTHR36440:SF1">
    <property type="entry name" value="PUTATIVE (AFU_ORTHOLOGUE AFUA_8G07350)-RELATED"/>
    <property type="match status" value="1"/>
</dbReference>
<accession>A0A3Q9QPM6</accession>
<dbReference type="Pfam" id="PF07883">
    <property type="entry name" value="Cupin_2"/>
    <property type="match status" value="1"/>
</dbReference>
<dbReference type="STRING" id="1193713.GCA_001636315_03063"/>
<dbReference type="KEGG" id="nmk:CHR53_02685"/>
<gene>
    <name evidence="2" type="ORF">CHR53_02685</name>
</gene>
<dbReference type="PANTHER" id="PTHR36440">
    <property type="entry name" value="PUTATIVE (AFU_ORTHOLOGUE AFUA_8G07350)-RELATED"/>
    <property type="match status" value="1"/>
</dbReference>
<organism evidence="2 3">
    <name type="scientific">Neobacillus mesonae</name>
    <dbReference type="NCBI Taxonomy" id="1193713"/>
    <lineage>
        <taxon>Bacteria</taxon>
        <taxon>Bacillati</taxon>
        <taxon>Bacillota</taxon>
        <taxon>Bacilli</taxon>
        <taxon>Bacillales</taxon>
        <taxon>Bacillaceae</taxon>
        <taxon>Neobacillus</taxon>
    </lineage>
</organism>
<dbReference type="OrthoDB" id="9794183at2"/>
<dbReference type="CDD" id="cd02215">
    <property type="entry name" value="cupin_QDO_N_C"/>
    <property type="match status" value="1"/>
</dbReference>
<dbReference type="InterPro" id="IPR053146">
    <property type="entry name" value="QDO-like"/>
</dbReference>
<feature type="domain" description="Cupin type-2" evidence="1">
    <location>
        <begin position="51"/>
        <end position="114"/>
    </location>
</feature>
<protein>
    <recommendedName>
        <fullName evidence="1">Cupin type-2 domain-containing protein</fullName>
    </recommendedName>
</protein>
<dbReference type="InterPro" id="IPR014710">
    <property type="entry name" value="RmlC-like_jellyroll"/>
</dbReference>
<dbReference type="InterPro" id="IPR013096">
    <property type="entry name" value="Cupin_2"/>
</dbReference>
<sequence length="162" mass="17939">MAGEVEILDKPFFRQASEDNTILFLGNIVSVLVSGEDTEGRYATILTEERKGFEPPPHIHKNEDETFFVLEGQITYYIDDTVIHATPGTYVFAPKGIKHTFKVNTETAKVLLTVYPSGFEQFINEVGEPIPQQLPPAPDGPPSPEAIKTLTSIAAKYGIEMK</sequence>
<dbReference type="Proteomes" id="UP000282892">
    <property type="component" value="Chromosome"/>
</dbReference>
<dbReference type="InterPro" id="IPR011051">
    <property type="entry name" value="RmlC_Cupin_sf"/>
</dbReference>
<proteinExistence type="predicted"/>
<evidence type="ECO:0000313" key="3">
    <source>
        <dbReference type="Proteomes" id="UP000282892"/>
    </source>
</evidence>
<evidence type="ECO:0000259" key="1">
    <source>
        <dbReference type="Pfam" id="PF07883"/>
    </source>
</evidence>
<evidence type="ECO:0000313" key="2">
    <source>
        <dbReference type="EMBL" id="AZU60261.1"/>
    </source>
</evidence>
<dbReference type="Gene3D" id="2.60.120.10">
    <property type="entry name" value="Jelly Rolls"/>
    <property type="match status" value="1"/>
</dbReference>
<dbReference type="SUPFAM" id="SSF51182">
    <property type="entry name" value="RmlC-like cupins"/>
    <property type="match status" value="1"/>
</dbReference>